<name>A0ABN3Q731_9ACTN</name>
<protein>
    <submittedName>
        <fullName evidence="1">Uncharacterized protein</fullName>
    </submittedName>
</protein>
<comment type="caution">
    <text evidence="1">The sequence shown here is derived from an EMBL/GenBank/DDBJ whole genome shotgun (WGS) entry which is preliminary data.</text>
</comment>
<dbReference type="EMBL" id="BAAATD010000009">
    <property type="protein sequence ID" value="GAA2618792.1"/>
    <property type="molecule type" value="Genomic_DNA"/>
</dbReference>
<keyword evidence="2" id="KW-1185">Reference proteome</keyword>
<evidence type="ECO:0000313" key="1">
    <source>
        <dbReference type="EMBL" id="GAA2618792.1"/>
    </source>
</evidence>
<dbReference type="Proteomes" id="UP001501509">
    <property type="component" value="Unassembled WGS sequence"/>
</dbReference>
<evidence type="ECO:0000313" key="2">
    <source>
        <dbReference type="Proteomes" id="UP001501509"/>
    </source>
</evidence>
<dbReference type="RefSeq" id="WP_344546106.1">
    <property type="nucleotide sequence ID" value="NZ_BAAATD010000009.1"/>
</dbReference>
<sequence length="77" mass="7822">MRAWTEMTAADFYTDGTQLDMLAGIEGDGYGTLDLLDAAVEGAAPEVIAERADGALFGLALVPAGAGDDVLFSVVAA</sequence>
<accession>A0ABN3Q731</accession>
<reference evidence="1 2" key="1">
    <citation type="journal article" date="2019" name="Int. J. Syst. Evol. Microbiol.">
        <title>The Global Catalogue of Microorganisms (GCM) 10K type strain sequencing project: providing services to taxonomists for standard genome sequencing and annotation.</title>
        <authorList>
            <consortium name="The Broad Institute Genomics Platform"/>
            <consortium name="The Broad Institute Genome Sequencing Center for Infectious Disease"/>
            <person name="Wu L."/>
            <person name="Ma J."/>
        </authorList>
    </citation>
    <scope>NUCLEOTIDE SEQUENCE [LARGE SCALE GENOMIC DNA]</scope>
    <source>
        <strain evidence="1 2">JCM 6833</strain>
    </source>
</reference>
<gene>
    <name evidence="1" type="ORF">GCM10010411_62920</name>
</gene>
<organism evidence="1 2">
    <name type="scientific">Actinomadura fulvescens</name>
    <dbReference type="NCBI Taxonomy" id="46160"/>
    <lineage>
        <taxon>Bacteria</taxon>
        <taxon>Bacillati</taxon>
        <taxon>Actinomycetota</taxon>
        <taxon>Actinomycetes</taxon>
        <taxon>Streptosporangiales</taxon>
        <taxon>Thermomonosporaceae</taxon>
        <taxon>Actinomadura</taxon>
    </lineage>
</organism>
<proteinExistence type="predicted"/>